<proteinExistence type="predicted"/>
<evidence type="ECO:0000313" key="1">
    <source>
        <dbReference type="EMBL" id="CAK5080685.1"/>
    </source>
</evidence>
<accession>A0ACB0ZNL3</accession>
<keyword evidence="2" id="KW-1185">Reference proteome</keyword>
<comment type="caution">
    <text evidence="1">The sequence shown here is derived from an EMBL/GenBank/DDBJ whole genome shotgun (WGS) entry which is preliminary data.</text>
</comment>
<gene>
    <name evidence="1" type="ORF">MENTE1834_LOCUS27870</name>
</gene>
<organism evidence="1 2">
    <name type="scientific">Meloidogyne enterolobii</name>
    <name type="common">Root-knot nematode worm</name>
    <name type="synonym">Meloidogyne mayaguensis</name>
    <dbReference type="NCBI Taxonomy" id="390850"/>
    <lineage>
        <taxon>Eukaryota</taxon>
        <taxon>Metazoa</taxon>
        <taxon>Ecdysozoa</taxon>
        <taxon>Nematoda</taxon>
        <taxon>Chromadorea</taxon>
        <taxon>Rhabditida</taxon>
        <taxon>Tylenchina</taxon>
        <taxon>Tylenchomorpha</taxon>
        <taxon>Tylenchoidea</taxon>
        <taxon>Meloidogynidae</taxon>
        <taxon>Meloidogyninae</taxon>
        <taxon>Meloidogyne</taxon>
    </lineage>
</organism>
<reference evidence="1" key="1">
    <citation type="submission" date="2023-11" db="EMBL/GenBank/DDBJ databases">
        <authorList>
            <person name="Poullet M."/>
        </authorList>
    </citation>
    <scope>NUCLEOTIDE SEQUENCE</scope>
    <source>
        <strain evidence="1">E1834</strain>
    </source>
</reference>
<dbReference type="Proteomes" id="UP001497535">
    <property type="component" value="Unassembled WGS sequence"/>
</dbReference>
<evidence type="ECO:0000313" key="2">
    <source>
        <dbReference type="Proteomes" id="UP001497535"/>
    </source>
</evidence>
<sequence>MVCEEALTIWNVSDRTNTDVKSDDDEEEEEDDQEVEEVEGVDDTSSSSSNGNVEEAEEDVAVLPDNFSDVVTISANLA</sequence>
<dbReference type="EMBL" id="CAVMJV010000042">
    <property type="protein sequence ID" value="CAK5080685.1"/>
    <property type="molecule type" value="Genomic_DNA"/>
</dbReference>
<name>A0ACB0ZNL3_MELEN</name>
<protein>
    <submittedName>
        <fullName evidence="1">Uncharacterized protein</fullName>
    </submittedName>
</protein>